<dbReference type="EMBL" id="JYHV01000010">
    <property type="protein sequence ID" value="KJH83748.1"/>
    <property type="molecule type" value="Genomic_DNA"/>
</dbReference>
<dbReference type="RefSeq" id="WP_045160695.1">
    <property type="nucleotide sequence ID" value="NZ_JYHV01000010.1"/>
</dbReference>
<dbReference type="InterPro" id="IPR042230">
    <property type="entry name" value="CusF_sf"/>
</dbReference>
<dbReference type="PATRIC" id="fig|316.101.peg.1607"/>
<dbReference type="InterPro" id="IPR029497">
    <property type="entry name" value="Fimbrial_PilY2"/>
</dbReference>
<dbReference type="Gene3D" id="2.40.50.320">
    <property type="entry name" value="Copper binding periplasmic protein CusF"/>
    <property type="match status" value="1"/>
</dbReference>
<organism evidence="2 3">
    <name type="scientific">Stutzerimonas stutzeri</name>
    <name type="common">Pseudomonas stutzeri</name>
    <dbReference type="NCBI Taxonomy" id="316"/>
    <lineage>
        <taxon>Bacteria</taxon>
        <taxon>Pseudomonadati</taxon>
        <taxon>Pseudomonadota</taxon>
        <taxon>Gammaproteobacteria</taxon>
        <taxon>Pseudomonadales</taxon>
        <taxon>Pseudomonadaceae</taxon>
        <taxon>Stutzerimonas</taxon>
    </lineage>
</organism>
<keyword evidence="1" id="KW-0732">Signal</keyword>
<dbReference type="OrthoDB" id="7025992at2"/>
<comment type="caution">
    <text evidence="2">The sequence shown here is derived from an EMBL/GenBank/DDBJ whole genome shotgun (WGS) entry which is preliminary data.</text>
</comment>
<evidence type="ECO:0008006" key="4">
    <source>
        <dbReference type="Google" id="ProtNLM"/>
    </source>
</evidence>
<feature type="chain" id="PRO_5002338799" description="Pilus assembly protein PilY" evidence="1">
    <location>
        <begin position="24"/>
        <end position="104"/>
    </location>
</feature>
<reference evidence="2 3" key="1">
    <citation type="submission" date="2015-02" db="EMBL/GenBank/DDBJ databases">
        <title>Draft genome sequence of Pseudomonas stutzeri NT0128 isolated from wheat (Triticum turgidum) rhizosphere.</title>
        <authorList>
            <person name="Tovi N."/>
            <person name="Frenk S."/>
            <person name="Hadar Y."/>
            <person name="Minz D."/>
        </authorList>
    </citation>
    <scope>NUCLEOTIDE SEQUENCE [LARGE SCALE GENOMIC DNA]</scope>
    <source>
        <strain evidence="2 3">NT0128</strain>
    </source>
</reference>
<dbReference type="AlphaFoldDB" id="A0A0D9ARZ3"/>
<sequence>MRIRLHLSLTALSLIFLSGLTHAATFEAVGTIDDVRLGQNLVVVEATTYALPNKTVINGTPAILQLKPGYLIGFSGAEASPHPIIESVYLYPDSVRRVEEGEQP</sequence>
<proteinExistence type="predicted"/>
<evidence type="ECO:0000313" key="3">
    <source>
        <dbReference type="Proteomes" id="UP000032487"/>
    </source>
</evidence>
<protein>
    <recommendedName>
        <fullName evidence="4">Pilus assembly protein PilY</fullName>
    </recommendedName>
</protein>
<feature type="signal peptide" evidence="1">
    <location>
        <begin position="1"/>
        <end position="23"/>
    </location>
</feature>
<accession>A0A0D9ARZ3</accession>
<name>A0A0D9ARZ3_STUST</name>
<dbReference type="Pfam" id="PF14481">
    <property type="entry name" value="Fimbrial_PilY2"/>
    <property type="match status" value="1"/>
</dbReference>
<evidence type="ECO:0000313" key="2">
    <source>
        <dbReference type="EMBL" id="KJH83748.1"/>
    </source>
</evidence>
<evidence type="ECO:0000256" key="1">
    <source>
        <dbReference type="SAM" id="SignalP"/>
    </source>
</evidence>
<dbReference type="Proteomes" id="UP000032487">
    <property type="component" value="Unassembled WGS sequence"/>
</dbReference>
<gene>
    <name evidence="2" type="ORF">UF78_03755</name>
</gene>